<dbReference type="Gene3D" id="3.30.460.10">
    <property type="entry name" value="Beta Polymerase, domain 2"/>
    <property type="match status" value="1"/>
</dbReference>
<dbReference type="InterPro" id="IPR043519">
    <property type="entry name" value="NT_sf"/>
</dbReference>
<sequence>MWRALELHSMYLCKYKIEWANDYLKEQQAILAAYEGAIQLHHIGSTSVEGLYAKDCIDILGVVTELEHVKNNIVNLENLSFNYKGDYGIEGREYFSKEKRKVHFHIFQTGNINIEKHLGFVRIMKSNPSLVEKLNRLKTDLERKYPLDKELYQKEKVFFYDQIHKML</sequence>
<organism evidence="1 2">
    <name type="scientific">Rheinheimera maricola</name>
    <dbReference type="NCBI Taxonomy" id="2793282"/>
    <lineage>
        <taxon>Bacteria</taxon>
        <taxon>Pseudomonadati</taxon>
        <taxon>Pseudomonadota</taxon>
        <taxon>Gammaproteobacteria</taxon>
        <taxon>Chromatiales</taxon>
        <taxon>Chromatiaceae</taxon>
        <taxon>Rheinheimera</taxon>
    </lineage>
</organism>
<dbReference type="EMBL" id="JAERPS020000011">
    <property type="protein sequence ID" value="MBZ9613767.1"/>
    <property type="molecule type" value="Genomic_DNA"/>
</dbReference>
<name>A0ABS7XGB3_9GAMM</name>
<dbReference type="SUPFAM" id="SSF81301">
    <property type="entry name" value="Nucleotidyltransferase"/>
    <property type="match status" value="1"/>
</dbReference>
<dbReference type="Pfam" id="PF04229">
    <property type="entry name" value="GrpB"/>
    <property type="match status" value="1"/>
</dbReference>
<protein>
    <submittedName>
        <fullName evidence="1">GrpB family protein</fullName>
    </submittedName>
</protein>
<evidence type="ECO:0000313" key="1">
    <source>
        <dbReference type="EMBL" id="MBZ9613767.1"/>
    </source>
</evidence>
<reference evidence="1 2" key="1">
    <citation type="submission" date="2021-08" db="EMBL/GenBank/DDBJ databases">
        <title>Rheinheimera aquimaris sp. nov., isolated from seawater of the East Sea in Korea.</title>
        <authorList>
            <person name="Kim K.H."/>
            <person name="Wenting R."/>
            <person name="Kim K.R."/>
            <person name="Jeon C.O."/>
        </authorList>
    </citation>
    <scope>NUCLEOTIDE SEQUENCE [LARGE SCALE GENOMIC DNA]</scope>
    <source>
        <strain evidence="1 2">MA-13</strain>
    </source>
</reference>
<gene>
    <name evidence="1" type="ORF">I4W93_019405</name>
</gene>
<dbReference type="PANTHER" id="PTHR34822">
    <property type="entry name" value="GRPB DOMAIN PROTEIN (AFU_ORTHOLOGUE AFUA_1G01530)"/>
    <property type="match status" value="1"/>
</dbReference>
<proteinExistence type="predicted"/>
<comment type="caution">
    <text evidence="1">The sequence shown here is derived from an EMBL/GenBank/DDBJ whole genome shotgun (WGS) entry which is preliminary data.</text>
</comment>
<dbReference type="RefSeq" id="WP_205313547.1">
    <property type="nucleotide sequence ID" value="NZ_JAERPS020000011.1"/>
</dbReference>
<evidence type="ECO:0000313" key="2">
    <source>
        <dbReference type="Proteomes" id="UP000663814"/>
    </source>
</evidence>
<keyword evidence="2" id="KW-1185">Reference proteome</keyword>
<dbReference type="PANTHER" id="PTHR34822:SF1">
    <property type="entry name" value="GRPB FAMILY PROTEIN"/>
    <property type="match status" value="1"/>
</dbReference>
<dbReference type="InterPro" id="IPR007344">
    <property type="entry name" value="GrpB/CoaE"/>
</dbReference>
<dbReference type="Proteomes" id="UP000663814">
    <property type="component" value="Unassembled WGS sequence"/>
</dbReference>
<accession>A0ABS7XGB3</accession>